<dbReference type="RefSeq" id="XP_030748966.1">
    <property type="nucleotide sequence ID" value="XM_030893106.1"/>
</dbReference>
<dbReference type="RefSeq" id="XP_030767076.1">
    <property type="nucleotide sequence ID" value="XM_030911216.1"/>
</dbReference>
<evidence type="ECO:0000313" key="7">
    <source>
        <dbReference type="RefSeq" id="XP_030748966.1"/>
    </source>
</evidence>
<dbReference type="Proteomes" id="UP000504635">
    <property type="component" value="Unplaced"/>
</dbReference>
<dbReference type="Pfam" id="PF00589">
    <property type="entry name" value="Phage_integrase"/>
    <property type="match status" value="1"/>
</dbReference>
<evidence type="ECO:0000256" key="2">
    <source>
        <dbReference type="ARBA" id="ARBA00023172"/>
    </source>
</evidence>
<dbReference type="Gene3D" id="1.10.443.10">
    <property type="entry name" value="Intergrase catalytic core"/>
    <property type="match status" value="1"/>
</dbReference>
<dbReference type="RefSeq" id="XP_030746601.1">
    <property type="nucleotide sequence ID" value="XM_030890741.1"/>
</dbReference>
<dbReference type="SUPFAM" id="SSF56349">
    <property type="entry name" value="DNA breaking-rejoining enzymes"/>
    <property type="match status" value="1"/>
</dbReference>
<dbReference type="RefSeq" id="XP_030746602.1">
    <property type="nucleotide sequence ID" value="XM_030890742.1"/>
</dbReference>
<evidence type="ECO:0000313" key="6">
    <source>
        <dbReference type="RefSeq" id="XP_030746602.1"/>
    </source>
</evidence>
<dbReference type="OrthoDB" id="6759269at2759"/>
<evidence type="ECO:0000313" key="5">
    <source>
        <dbReference type="RefSeq" id="XP_030746601.1"/>
    </source>
</evidence>
<dbReference type="RefSeq" id="XP_030760669.1">
    <property type="nucleotide sequence ID" value="XM_030904809.1"/>
</dbReference>
<feature type="domain" description="Tyr recombinase" evidence="3">
    <location>
        <begin position="148"/>
        <end position="312"/>
    </location>
</feature>
<dbReference type="Gene3D" id="1.10.150.130">
    <property type="match status" value="1"/>
</dbReference>
<dbReference type="RefSeq" id="XP_030767078.1">
    <property type="nucleotide sequence ID" value="XM_030911218.1"/>
</dbReference>
<reference evidence="5 6" key="1">
    <citation type="submission" date="2025-04" db="UniProtKB">
        <authorList>
            <consortium name="RefSeq"/>
        </authorList>
    </citation>
    <scope>IDENTIFICATION</scope>
    <source>
        <tissue evidence="5 6">Gonads</tissue>
    </source>
</reference>
<dbReference type="GO" id="GO:0006310">
    <property type="term" value="P:DNA recombination"/>
    <property type="evidence" value="ECO:0007669"/>
    <property type="project" value="UniProtKB-KW"/>
</dbReference>
<evidence type="ECO:0000313" key="14">
    <source>
        <dbReference type="RefSeq" id="XP_030767078.1"/>
    </source>
</evidence>
<dbReference type="GO" id="GO:0015074">
    <property type="term" value="P:DNA integration"/>
    <property type="evidence" value="ECO:0007669"/>
    <property type="project" value="InterPro"/>
</dbReference>
<dbReference type="KEGG" id="soy:115877040"/>
<dbReference type="PANTHER" id="PTHR35617:SF3">
    <property type="entry name" value="CORE-BINDING (CB) DOMAIN-CONTAINING PROTEIN"/>
    <property type="match status" value="1"/>
</dbReference>
<dbReference type="KEGG" id="soy:115890864"/>
<name>A0A6J2XCK1_SITOR</name>
<gene>
    <name evidence="7 8" type="primary">LOC115877040</name>
    <name evidence="5 6" type="synonym">LOC115875322</name>
    <name evidence="9 10" type="synonym">LOC115885787</name>
    <name evidence="11 12" type="synonym">LOC115887429</name>
    <name evidence="13 14" type="synonym">LOC115890864</name>
</gene>
<dbReference type="RefSeq" id="XP_030748967.1">
    <property type="nucleotide sequence ID" value="XM_030893107.1"/>
</dbReference>
<dbReference type="InterPro" id="IPR010998">
    <property type="entry name" value="Integrase_recombinase_N"/>
</dbReference>
<keyword evidence="1" id="KW-0238">DNA-binding</keyword>
<dbReference type="RefSeq" id="XP_030762708.1">
    <property type="nucleotide sequence ID" value="XM_030906848.1"/>
</dbReference>
<dbReference type="RefSeq" id="XP_030762709.1">
    <property type="nucleotide sequence ID" value="XM_030906849.1"/>
</dbReference>
<dbReference type="InterPro" id="IPR011010">
    <property type="entry name" value="DNA_brk_join_enz"/>
</dbReference>
<evidence type="ECO:0000313" key="11">
    <source>
        <dbReference type="RefSeq" id="XP_030762708.1"/>
    </source>
</evidence>
<dbReference type="InterPro" id="IPR013762">
    <property type="entry name" value="Integrase-like_cat_sf"/>
</dbReference>
<accession>A0A6J2XCK1</accession>
<keyword evidence="2" id="KW-0233">DNA recombination</keyword>
<proteinExistence type="predicted"/>
<keyword evidence="4" id="KW-1185">Reference proteome</keyword>
<dbReference type="KEGG" id="soy:115885787"/>
<dbReference type="InterPro" id="IPR002104">
    <property type="entry name" value="Integrase_catalytic"/>
</dbReference>
<dbReference type="KEGG" id="soy:115875322"/>
<evidence type="ECO:0000313" key="9">
    <source>
        <dbReference type="RefSeq" id="XP_030760669.1"/>
    </source>
</evidence>
<evidence type="ECO:0000313" key="12">
    <source>
        <dbReference type="RefSeq" id="XP_030762709.1"/>
    </source>
</evidence>
<dbReference type="GeneID" id="115877040"/>
<organism evidence="4 8">
    <name type="scientific">Sitophilus oryzae</name>
    <name type="common">Rice weevil</name>
    <name type="synonym">Curculio oryzae</name>
    <dbReference type="NCBI Taxonomy" id="7048"/>
    <lineage>
        <taxon>Eukaryota</taxon>
        <taxon>Metazoa</taxon>
        <taxon>Ecdysozoa</taxon>
        <taxon>Arthropoda</taxon>
        <taxon>Hexapoda</taxon>
        <taxon>Insecta</taxon>
        <taxon>Pterygota</taxon>
        <taxon>Neoptera</taxon>
        <taxon>Endopterygota</taxon>
        <taxon>Coleoptera</taxon>
        <taxon>Polyphaga</taxon>
        <taxon>Cucujiformia</taxon>
        <taxon>Curculionidae</taxon>
        <taxon>Dryophthorinae</taxon>
        <taxon>Sitophilus</taxon>
    </lineage>
</organism>
<protein>
    <submittedName>
        <fullName evidence="5 6">Uncharacterized protein LOC115875322 isoform X1</fullName>
    </submittedName>
    <submittedName>
        <fullName evidence="7 8">Uncharacterized protein LOC115877040 isoform X1</fullName>
    </submittedName>
    <submittedName>
        <fullName evidence="9 10">Uncharacterized protein LOC115885787 isoform X1</fullName>
    </submittedName>
    <submittedName>
        <fullName evidence="11 12">Uncharacterized protein LOC115887429 isoform X1</fullName>
    </submittedName>
    <submittedName>
        <fullName evidence="13 14">Uncharacterized protein LOC115890864 isoform X1</fullName>
    </submittedName>
</protein>
<dbReference type="KEGG" id="soy:115887429"/>
<evidence type="ECO:0000313" key="4">
    <source>
        <dbReference type="Proteomes" id="UP000504635"/>
    </source>
</evidence>
<dbReference type="RefSeq" id="XP_030760671.1">
    <property type="nucleotide sequence ID" value="XM_030904811.1"/>
</dbReference>
<dbReference type="PANTHER" id="PTHR35617">
    <property type="entry name" value="PHAGE_INTEGRASE DOMAIN-CONTAINING PROTEIN"/>
    <property type="match status" value="1"/>
</dbReference>
<evidence type="ECO:0000256" key="1">
    <source>
        <dbReference type="ARBA" id="ARBA00023125"/>
    </source>
</evidence>
<dbReference type="GO" id="GO:0003677">
    <property type="term" value="F:DNA binding"/>
    <property type="evidence" value="ECO:0007669"/>
    <property type="project" value="UniProtKB-KW"/>
</dbReference>
<evidence type="ECO:0000259" key="3">
    <source>
        <dbReference type="Pfam" id="PF00589"/>
    </source>
</evidence>
<dbReference type="AlphaFoldDB" id="A0A6J2XCK1"/>
<evidence type="ECO:0000313" key="10">
    <source>
        <dbReference type="RefSeq" id="XP_030760671.1"/>
    </source>
</evidence>
<sequence length="335" mass="38423">MERHYPGSSSFIRVAFSKRSFPEEAIQGIVSSVSESTMKHYDGWFKRWWVFCIEAHHDPWVYSLSHFINFLNKQAQSGKSFSAVNSCKAALSFILPISSTDEPLIKRYLKGIYNQNPPKPKYDTTWDPYPVLSFLEKLVPLDRLTLEQLSYKLVTLLALISAHRVQTLSKIKIHNIIRFEDRLEILIPDRIKSSGKNRQQPVLKIPFFLDKPELCLATCILFYIEKTKSFREEGYDTLILTHKRPFHAASSQTISRWIKHTLKMSGISTEQYSGHSVRHAATSAANRGGVSVEEIRKRAGWTEKSATFNRFYNRPLAVPPDLFARGLLKGSNVNS</sequence>
<evidence type="ECO:0000313" key="13">
    <source>
        <dbReference type="RefSeq" id="XP_030767076.1"/>
    </source>
</evidence>
<evidence type="ECO:0000313" key="8">
    <source>
        <dbReference type="RefSeq" id="XP_030748967.1"/>
    </source>
</evidence>